<feature type="zinc finger region" description="C3H1-type" evidence="4">
    <location>
        <begin position="289"/>
        <end position="312"/>
    </location>
</feature>
<protein>
    <recommendedName>
        <fullName evidence="6">C3H1-type domain-containing protein</fullName>
    </recommendedName>
</protein>
<keyword evidence="3 4" id="KW-0862">Zinc</keyword>
<dbReference type="OMA" id="HEPTEFN"/>
<feature type="region of interest" description="Disordered" evidence="5">
    <location>
        <begin position="25"/>
        <end position="47"/>
    </location>
</feature>
<feature type="domain" description="C3H1-type" evidence="6">
    <location>
        <begin position="205"/>
        <end position="232"/>
    </location>
</feature>
<evidence type="ECO:0000259" key="6">
    <source>
        <dbReference type="PROSITE" id="PS50103"/>
    </source>
</evidence>
<evidence type="ECO:0000256" key="5">
    <source>
        <dbReference type="SAM" id="MobiDB-lite"/>
    </source>
</evidence>
<proteinExistence type="predicted"/>
<dbReference type="GO" id="GO:0008270">
    <property type="term" value="F:zinc ion binding"/>
    <property type="evidence" value="ECO:0007669"/>
    <property type="project" value="UniProtKB-KW"/>
</dbReference>
<gene>
    <name evidence="7" type="ORF">CYBJADRAFT_165297</name>
</gene>
<name>A0A1E4S8T9_CYBJN</name>
<dbReference type="Proteomes" id="UP000094389">
    <property type="component" value="Unassembled WGS sequence"/>
</dbReference>
<dbReference type="InterPro" id="IPR000571">
    <property type="entry name" value="Znf_CCCH"/>
</dbReference>
<dbReference type="GO" id="GO:0005634">
    <property type="term" value="C:nucleus"/>
    <property type="evidence" value="ECO:0007669"/>
    <property type="project" value="TreeGrafter"/>
</dbReference>
<dbReference type="SUPFAM" id="SSF90229">
    <property type="entry name" value="CCCH zinc finger"/>
    <property type="match status" value="1"/>
</dbReference>
<sequence>MGSDLLEEIARLRGSISNYRTNKSIVNHNNQPYPATHHSRGRGSYRGVFGRGRGRGRGGFPIRNRTLVVQQQPDPDSDYVSVMTSNGNKLVSRKLYEKELKEKNLTKEQKQKALEDKKVLIEERKYELKAKKNRASLDNCDWCYINHVLYAITMYGAKLRPLEVPFDQEHRNGIIPKKKTTTEWNGYQYERNTAGTYRLLGQRVFLQQQCRFFEKTGYCGKGDKCKQAHNKAKVMLCPRLIKGGCTLEKCSLSHEPTEFNVPLCHFYQQGYCKNEHCMFLHVSPEHQLVCRPFAIGGYCFRGSKCKFRHVHECPDTQLGQACPRGKNCRLSHRTQDNVQAKLELQTLDPKDFQLPDLTNLTDIHNDPRLIIEETAHEEEIVSDTDSDDDGTTSHLDQDDDLEINADFVHF</sequence>
<dbReference type="AlphaFoldDB" id="A0A1E4S8T9"/>
<evidence type="ECO:0000256" key="4">
    <source>
        <dbReference type="PROSITE-ProRule" id="PRU00723"/>
    </source>
</evidence>
<keyword evidence="8" id="KW-1185">Reference proteome</keyword>
<organism evidence="7 8">
    <name type="scientific">Cyberlindnera jadinii (strain ATCC 18201 / CBS 1600 / BCRC 20928 / JCM 3617 / NBRC 0987 / NRRL Y-1542)</name>
    <name type="common">Torula yeast</name>
    <name type="synonym">Candida utilis</name>
    <dbReference type="NCBI Taxonomy" id="983966"/>
    <lineage>
        <taxon>Eukaryota</taxon>
        <taxon>Fungi</taxon>
        <taxon>Dikarya</taxon>
        <taxon>Ascomycota</taxon>
        <taxon>Saccharomycotina</taxon>
        <taxon>Saccharomycetes</taxon>
        <taxon>Phaffomycetales</taxon>
        <taxon>Phaffomycetaceae</taxon>
        <taxon>Cyberlindnera</taxon>
    </lineage>
</organism>
<dbReference type="GeneID" id="30988369"/>
<dbReference type="OrthoDB" id="410307at2759"/>
<dbReference type="PANTHER" id="PTHR46156:SF1">
    <property type="entry name" value="ZINC FINGER CCCH DOMAIN-CONTAINING PROTEIN 3"/>
    <property type="match status" value="1"/>
</dbReference>
<evidence type="ECO:0000313" key="8">
    <source>
        <dbReference type="Proteomes" id="UP000094389"/>
    </source>
</evidence>
<feature type="compositionally biased region" description="Acidic residues" evidence="5">
    <location>
        <begin position="380"/>
        <end position="390"/>
    </location>
</feature>
<reference evidence="7 8" key="1">
    <citation type="journal article" date="2016" name="Proc. Natl. Acad. Sci. U.S.A.">
        <title>Comparative genomics of biotechnologically important yeasts.</title>
        <authorList>
            <person name="Riley R."/>
            <person name="Haridas S."/>
            <person name="Wolfe K.H."/>
            <person name="Lopes M.R."/>
            <person name="Hittinger C.T."/>
            <person name="Goeker M."/>
            <person name="Salamov A.A."/>
            <person name="Wisecaver J.H."/>
            <person name="Long T.M."/>
            <person name="Calvey C.H."/>
            <person name="Aerts A.L."/>
            <person name="Barry K.W."/>
            <person name="Choi C."/>
            <person name="Clum A."/>
            <person name="Coughlan A.Y."/>
            <person name="Deshpande S."/>
            <person name="Douglass A.P."/>
            <person name="Hanson S.J."/>
            <person name="Klenk H.-P."/>
            <person name="LaButti K.M."/>
            <person name="Lapidus A."/>
            <person name="Lindquist E.A."/>
            <person name="Lipzen A.M."/>
            <person name="Meier-Kolthoff J.P."/>
            <person name="Ohm R.A."/>
            <person name="Otillar R.P."/>
            <person name="Pangilinan J.L."/>
            <person name="Peng Y."/>
            <person name="Rokas A."/>
            <person name="Rosa C.A."/>
            <person name="Scheuner C."/>
            <person name="Sibirny A.A."/>
            <person name="Slot J.C."/>
            <person name="Stielow J.B."/>
            <person name="Sun H."/>
            <person name="Kurtzman C.P."/>
            <person name="Blackwell M."/>
            <person name="Grigoriev I.V."/>
            <person name="Jeffries T.W."/>
        </authorList>
    </citation>
    <scope>NUCLEOTIDE SEQUENCE [LARGE SCALE GENOMIC DNA]</scope>
    <source>
        <strain evidence="8">ATCC 18201 / CBS 1600 / BCRC 20928 / JCM 3617 / NBRC 0987 / NRRL Y-1542</strain>
    </source>
</reference>
<dbReference type="PROSITE" id="PS50103">
    <property type="entry name" value="ZF_C3H1"/>
    <property type="match status" value="3"/>
</dbReference>
<dbReference type="RefSeq" id="XP_020072960.1">
    <property type="nucleotide sequence ID" value="XM_020213973.1"/>
</dbReference>
<accession>A0A1E4S8T9</accession>
<keyword evidence="2 4" id="KW-0863">Zinc-finger</keyword>
<dbReference type="EMBL" id="KV453925">
    <property type="protein sequence ID" value="ODV75921.1"/>
    <property type="molecule type" value="Genomic_DNA"/>
</dbReference>
<feature type="domain" description="C3H1-type" evidence="6">
    <location>
        <begin position="258"/>
        <end position="284"/>
    </location>
</feature>
<dbReference type="SMART" id="SM00356">
    <property type="entry name" value="ZnF_C3H1"/>
    <property type="match status" value="4"/>
</dbReference>
<evidence type="ECO:0000256" key="1">
    <source>
        <dbReference type="ARBA" id="ARBA00022723"/>
    </source>
</evidence>
<evidence type="ECO:0000313" key="7">
    <source>
        <dbReference type="EMBL" id="ODV75921.1"/>
    </source>
</evidence>
<dbReference type="PANTHER" id="PTHR46156">
    <property type="entry name" value="CCCH ZINGC FINGER"/>
    <property type="match status" value="1"/>
</dbReference>
<dbReference type="Pfam" id="PF00642">
    <property type="entry name" value="zf-CCCH"/>
    <property type="match status" value="1"/>
</dbReference>
<feature type="zinc finger region" description="C3H1-type" evidence="4">
    <location>
        <begin position="258"/>
        <end position="284"/>
    </location>
</feature>
<dbReference type="STRING" id="983966.A0A1E4S8T9"/>
<dbReference type="InterPro" id="IPR036855">
    <property type="entry name" value="Znf_CCCH_sf"/>
</dbReference>
<feature type="domain" description="C3H1-type" evidence="6">
    <location>
        <begin position="289"/>
        <end position="312"/>
    </location>
</feature>
<feature type="region of interest" description="Disordered" evidence="5">
    <location>
        <begin position="375"/>
        <end position="398"/>
    </location>
</feature>
<keyword evidence="1 4" id="KW-0479">Metal-binding</keyword>
<evidence type="ECO:0000256" key="2">
    <source>
        <dbReference type="ARBA" id="ARBA00022771"/>
    </source>
</evidence>
<feature type="zinc finger region" description="C3H1-type" evidence="4">
    <location>
        <begin position="205"/>
        <end position="232"/>
    </location>
</feature>
<evidence type="ECO:0000256" key="3">
    <source>
        <dbReference type="ARBA" id="ARBA00022833"/>
    </source>
</evidence>
<dbReference type="Gene3D" id="4.10.1000.10">
    <property type="entry name" value="Zinc finger, CCCH-type"/>
    <property type="match status" value="2"/>
</dbReference>